<dbReference type="RefSeq" id="WP_011054558.1">
    <property type="nucleotide sequence ID" value="NC_004070.1"/>
</dbReference>
<name>A0A0H2UUY9_STRP3</name>
<evidence type="ECO:0000313" key="2">
    <source>
        <dbReference type="Proteomes" id="UP000000564"/>
    </source>
</evidence>
<dbReference type="Proteomes" id="UP000000564">
    <property type="component" value="Chromosome"/>
</dbReference>
<accession>A0A0H2UUY9</accession>
<organism evidence="1 2">
    <name type="scientific">Streptococcus pyogenes serotype M3 (strain ATCC BAA-595 / MGAS315)</name>
    <dbReference type="NCBI Taxonomy" id="198466"/>
    <lineage>
        <taxon>Bacteria</taxon>
        <taxon>Bacillati</taxon>
        <taxon>Bacillota</taxon>
        <taxon>Bacilli</taxon>
        <taxon>Lactobacillales</taxon>
        <taxon>Streptococcaceae</taxon>
        <taxon>Streptococcus</taxon>
    </lineage>
</organism>
<dbReference type="KEGG" id="spg:SpyM3_0936"/>
<dbReference type="EMBL" id="AE014074">
    <property type="protein sequence ID" value="AAM79543.1"/>
    <property type="molecule type" value="Genomic_DNA"/>
</dbReference>
<evidence type="ECO:0008006" key="3">
    <source>
        <dbReference type="Google" id="ProtNLM"/>
    </source>
</evidence>
<evidence type="ECO:0000313" key="1">
    <source>
        <dbReference type="EMBL" id="AAM79543.1"/>
    </source>
</evidence>
<proteinExistence type="predicted"/>
<reference evidence="1 2" key="1">
    <citation type="journal article" date="2002" name="Proc. Natl. Acad. Sci. U.S.A.">
        <title>Genome sequence of a serotype M3 strain of group A Streptococcus: phage-encoded toxins, the high-virulence phenotype, and clone emergence.</title>
        <authorList>
            <person name="Beres S.B."/>
            <person name="Sylva G.L."/>
            <person name="Barbian K.D."/>
            <person name="Lei B."/>
            <person name="Hoff J.S."/>
            <person name="Mammarella N.D."/>
            <person name="Liu M.Y."/>
            <person name="Smoot J.C."/>
            <person name="Porcella S.F."/>
            <person name="Parkins L.D."/>
            <person name="Campbell D.S."/>
            <person name="Smith T.M."/>
            <person name="McCormick J.K."/>
            <person name="Leung D.Y."/>
            <person name="Schlievert P.M."/>
            <person name="Musser J.M."/>
        </authorList>
    </citation>
    <scope>NUCLEOTIDE SEQUENCE [LARGE SCALE GENOMIC DNA]</scope>
    <source>
        <strain evidence="2">ATCC BAA-595 / MGAS315</strain>
    </source>
</reference>
<dbReference type="AlphaFoldDB" id="A0A0H2UUY9"/>
<dbReference type="HOGENOM" id="CLU_151202_0_0_9"/>
<sequence>MIAETTAYKLLSNDKTLNELLDKLRGGPFKNGFKQGIFTYDIPDNPIDLRKAELAPFMRIKTTLDGPADYADDEILCNEQRITINFWCKTASEADQINKCIDNILKQGGFERYTANEKPRYKDSDIDLLMNVRKYRCFDFY</sequence>
<protein>
    <recommendedName>
        <fullName evidence="3">Phage protein</fullName>
    </recommendedName>
</protein>
<gene>
    <name evidence="1" type="ordered locus">SpyM3_0936</name>
</gene>